<dbReference type="AlphaFoldDB" id="A0AAN7SII7"/>
<keyword evidence="1" id="KW-0732">Signal</keyword>
<feature type="signal peptide" evidence="1">
    <location>
        <begin position="1"/>
        <end position="21"/>
    </location>
</feature>
<dbReference type="PANTHER" id="PTHR13593:SF103">
    <property type="entry name" value="RE10370P"/>
    <property type="match status" value="1"/>
</dbReference>
<dbReference type="Gene3D" id="3.20.20.190">
    <property type="entry name" value="Phosphatidylinositol (PI) phosphodiesterase"/>
    <property type="match status" value="1"/>
</dbReference>
<sequence length="425" mass="49210">MKHFVFCVFIICSSLTGNTHAKCGNLFLTVNAATNYLEFNWDFTINCDEPPDSLHILQKKDSFKTYMQTIDINGTLEGYKLSNIKFGKPSYPGNWNSQNPILESSCYPFWIESQRNGTTIDSNCIKIEPAWMQQLGKLKIGNMMIPGTHDSGAWNSPHIPLITKYLLTQEYDLWGQLVSGIRYLDIRVGLYQEQAWINHGVFQCTKMKTEFQKLAKFLSLSPKEIVILHMKRFEIPKNFTYSHHQIILNLIQEVLGDYILPRNNFKNVYDLTLNEIWKTNKTLIVSYSNEDIVSESKWLWSDVLHKWGNTNNVLELYSYLNSVKGDHFHPPTPFCALMAELTPDENYIINNLDKSLRNMADEVNPKLNVWLRKYNWSDLVNIVATDFFLGNDVISIAIETNQRRLLKLDDKESKNKEEITSNGLP</sequence>
<keyword evidence="3" id="KW-1185">Reference proteome</keyword>
<dbReference type="EMBL" id="JARPUR010000002">
    <property type="protein sequence ID" value="KAK4883082.1"/>
    <property type="molecule type" value="Genomic_DNA"/>
</dbReference>
<protein>
    <recommendedName>
        <fullName evidence="4">Phosphatidylinositol-specific phospholipase C X domain-containing protein</fullName>
    </recommendedName>
</protein>
<organism evidence="2 3">
    <name type="scientific">Aquatica leii</name>
    <dbReference type="NCBI Taxonomy" id="1421715"/>
    <lineage>
        <taxon>Eukaryota</taxon>
        <taxon>Metazoa</taxon>
        <taxon>Ecdysozoa</taxon>
        <taxon>Arthropoda</taxon>
        <taxon>Hexapoda</taxon>
        <taxon>Insecta</taxon>
        <taxon>Pterygota</taxon>
        <taxon>Neoptera</taxon>
        <taxon>Endopterygota</taxon>
        <taxon>Coleoptera</taxon>
        <taxon>Polyphaga</taxon>
        <taxon>Elateriformia</taxon>
        <taxon>Elateroidea</taxon>
        <taxon>Lampyridae</taxon>
        <taxon>Luciolinae</taxon>
        <taxon>Aquatica</taxon>
    </lineage>
</organism>
<dbReference type="InterPro" id="IPR017946">
    <property type="entry name" value="PLC-like_Pdiesterase_TIM-brl"/>
</dbReference>
<gene>
    <name evidence="2" type="ORF">RN001_006401</name>
</gene>
<accession>A0AAN7SII7</accession>
<dbReference type="InterPro" id="IPR051057">
    <property type="entry name" value="PI-PLC_domain"/>
</dbReference>
<dbReference type="GO" id="GO:0008081">
    <property type="term" value="F:phosphoric diester hydrolase activity"/>
    <property type="evidence" value="ECO:0007669"/>
    <property type="project" value="InterPro"/>
</dbReference>
<evidence type="ECO:0008006" key="4">
    <source>
        <dbReference type="Google" id="ProtNLM"/>
    </source>
</evidence>
<evidence type="ECO:0000313" key="3">
    <source>
        <dbReference type="Proteomes" id="UP001353858"/>
    </source>
</evidence>
<comment type="caution">
    <text evidence="2">The sequence shown here is derived from an EMBL/GenBank/DDBJ whole genome shotgun (WGS) entry which is preliminary data.</text>
</comment>
<proteinExistence type="predicted"/>
<evidence type="ECO:0000256" key="1">
    <source>
        <dbReference type="SAM" id="SignalP"/>
    </source>
</evidence>
<dbReference type="PANTHER" id="PTHR13593">
    <property type="match status" value="1"/>
</dbReference>
<dbReference type="Proteomes" id="UP001353858">
    <property type="component" value="Unassembled WGS sequence"/>
</dbReference>
<dbReference type="SUPFAM" id="SSF51695">
    <property type="entry name" value="PLC-like phosphodiesterases"/>
    <property type="match status" value="1"/>
</dbReference>
<reference evidence="3" key="1">
    <citation type="submission" date="2023-01" db="EMBL/GenBank/DDBJ databases">
        <title>Key to firefly adult light organ development and bioluminescence: homeobox transcription factors regulate luciferase expression and transportation to peroxisome.</title>
        <authorList>
            <person name="Fu X."/>
        </authorList>
    </citation>
    <scope>NUCLEOTIDE SEQUENCE [LARGE SCALE GENOMIC DNA]</scope>
</reference>
<dbReference type="GO" id="GO:0006629">
    <property type="term" value="P:lipid metabolic process"/>
    <property type="evidence" value="ECO:0007669"/>
    <property type="project" value="InterPro"/>
</dbReference>
<evidence type="ECO:0000313" key="2">
    <source>
        <dbReference type="EMBL" id="KAK4883082.1"/>
    </source>
</evidence>
<name>A0AAN7SII7_9COLE</name>
<feature type="chain" id="PRO_5042912495" description="Phosphatidylinositol-specific phospholipase C X domain-containing protein" evidence="1">
    <location>
        <begin position="22"/>
        <end position="425"/>
    </location>
</feature>